<gene>
    <name evidence="1" type="ORF">LIER_29459</name>
</gene>
<evidence type="ECO:0000313" key="1">
    <source>
        <dbReference type="EMBL" id="GAA0176477.1"/>
    </source>
</evidence>
<evidence type="ECO:0000313" key="2">
    <source>
        <dbReference type="Proteomes" id="UP001454036"/>
    </source>
</evidence>
<name>A0AAV3RPF9_LITER</name>
<comment type="caution">
    <text evidence="1">The sequence shown here is derived from an EMBL/GenBank/DDBJ whole genome shotgun (WGS) entry which is preliminary data.</text>
</comment>
<sequence>MGRMVKNWGKSGKLRRMYKLNKLFNMHDSRKFYNHKGRFEVSDLMSMKVVTVGWVLKMEHSKPENGEVKNMKRLDKTVEKYKCERRKYLLGLMVGMIT</sequence>
<protein>
    <submittedName>
        <fullName evidence="1">Uncharacterized protein</fullName>
    </submittedName>
</protein>
<reference evidence="1 2" key="1">
    <citation type="submission" date="2024-01" db="EMBL/GenBank/DDBJ databases">
        <title>The complete chloroplast genome sequence of Lithospermum erythrorhizon: insights into the phylogenetic relationship among Boraginaceae species and the maternal lineages of purple gromwells.</title>
        <authorList>
            <person name="Okada T."/>
            <person name="Watanabe K."/>
        </authorList>
    </citation>
    <scope>NUCLEOTIDE SEQUENCE [LARGE SCALE GENOMIC DNA]</scope>
</reference>
<organism evidence="1 2">
    <name type="scientific">Lithospermum erythrorhizon</name>
    <name type="common">Purple gromwell</name>
    <name type="synonym">Lithospermum officinale var. erythrorhizon</name>
    <dbReference type="NCBI Taxonomy" id="34254"/>
    <lineage>
        <taxon>Eukaryota</taxon>
        <taxon>Viridiplantae</taxon>
        <taxon>Streptophyta</taxon>
        <taxon>Embryophyta</taxon>
        <taxon>Tracheophyta</taxon>
        <taxon>Spermatophyta</taxon>
        <taxon>Magnoliopsida</taxon>
        <taxon>eudicotyledons</taxon>
        <taxon>Gunneridae</taxon>
        <taxon>Pentapetalae</taxon>
        <taxon>asterids</taxon>
        <taxon>lamiids</taxon>
        <taxon>Boraginales</taxon>
        <taxon>Boraginaceae</taxon>
        <taxon>Boraginoideae</taxon>
        <taxon>Lithospermeae</taxon>
        <taxon>Lithospermum</taxon>
    </lineage>
</organism>
<dbReference type="EMBL" id="BAABME010010160">
    <property type="protein sequence ID" value="GAA0176477.1"/>
    <property type="molecule type" value="Genomic_DNA"/>
</dbReference>
<dbReference type="Proteomes" id="UP001454036">
    <property type="component" value="Unassembled WGS sequence"/>
</dbReference>
<accession>A0AAV3RPF9</accession>
<keyword evidence="2" id="KW-1185">Reference proteome</keyword>
<proteinExistence type="predicted"/>
<dbReference type="AlphaFoldDB" id="A0AAV3RPF9"/>